<dbReference type="NCBIfam" id="TIGR03695">
    <property type="entry name" value="menH_SHCHC"/>
    <property type="match status" value="1"/>
</dbReference>
<dbReference type="AlphaFoldDB" id="A0A1S1HPQ0"/>
<dbReference type="Proteomes" id="UP000179588">
    <property type="component" value="Unassembled WGS sequence"/>
</dbReference>
<dbReference type="OrthoDB" id="9808398at2"/>
<comment type="similarity">
    <text evidence="1">Belongs to the AB hydrolase superfamily. MenH family.</text>
</comment>
<comment type="catalytic activity">
    <reaction evidence="1">
        <text>5-enolpyruvoyl-6-hydroxy-2-succinyl-cyclohex-3-ene-1-carboxylate = (1R,6R)-6-hydroxy-2-succinyl-cyclohexa-2,4-diene-1-carboxylate + pyruvate</text>
        <dbReference type="Rhea" id="RHEA:25597"/>
        <dbReference type="ChEBI" id="CHEBI:15361"/>
        <dbReference type="ChEBI" id="CHEBI:58689"/>
        <dbReference type="ChEBI" id="CHEBI:58818"/>
        <dbReference type="EC" id="4.2.99.20"/>
    </reaction>
</comment>
<dbReference type="SUPFAM" id="SSF53474">
    <property type="entry name" value="alpha/beta-Hydrolases"/>
    <property type="match status" value="1"/>
</dbReference>
<dbReference type="GeneID" id="92278677"/>
<dbReference type="PANTHER" id="PTHR42916:SF1">
    <property type="entry name" value="PROTEIN PHYLLO, CHLOROPLASTIC"/>
    <property type="match status" value="1"/>
</dbReference>
<comment type="pathway">
    <text evidence="1">Quinol/quinone metabolism; 1,4-dihydroxy-2-naphthoate biosynthesis; 1,4-dihydroxy-2-naphthoate from chorismate: step 3/7.</text>
</comment>
<dbReference type="HAMAP" id="MF_01660">
    <property type="entry name" value="MenH"/>
    <property type="match status" value="1"/>
</dbReference>
<comment type="function">
    <text evidence="1">Catalyzes a proton abstraction reaction that results in 2,5-elimination of pyruvate from 2-succinyl-5-enolpyruvyl-6-hydroxy-3-cyclohexene-1-carboxylate (SEPHCHC) and the formation of 2-succinyl-6-hydroxy-2,4-cyclohexadiene-1-carboxylate (SHCHC).</text>
</comment>
<comment type="caution">
    <text evidence="2">The sequence shown here is derived from an EMBL/GenBank/DDBJ whole genome shotgun (WGS) entry which is preliminary data.</text>
</comment>
<sequence>MLAAYRDNQHQSGPWLIWLHGLLGSADEWQPIVDLCPNYPSLRIDLPGHGASSSIDCHGFADFDQQLAQVIQHHGISQYYLIGYSLGARLAMHYACYYQTDGLCGLIIEGGNVGLNEVALRAQREKNDHQWAQRFRFEPIEIVLNDWYQQAVFAHLTANERQQLVLLRQQNNPQSVANILENTSLAKQPFLADKLSELSIPFRYFCGERDQKFRSVSQQYALPITLINNAGHNAHRENPHDYATALHHFLSLCG</sequence>
<dbReference type="EC" id="4.2.99.20" evidence="1"/>
<dbReference type="InterPro" id="IPR000073">
    <property type="entry name" value="AB_hydrolase_1"/>
</dbReference>
<dbReference type="NCBIfam" id="NF008340">
    <property type="entry name" value="PRK11126.1"/>
    <property type="match status" value="1"/>
</dbReference>
<keyword evidence="3" id="KW-1185">Reference proteome</keyword>
<comment type="subunit">
    <text evidence="1">Monomer.</text>
</comment>
<dbReference type="InterPro" id="IPR029058">
    <property type="entry name" value="AB_hydrolase_fold"/>
</dbReference>
<dbReference type="GO" id="GO:0070205">
    <property type="term" value="F:2-succinyl-6-hydroxy-2,4-cyclohexadiene-1-carboxylate synthase activity"/>
    <property type="evidence" value="ECO:0007669"/>
    <property type="project" value="UniProtKB-UniRule"/>
</dbReference>
<evidence type="ECO:0000256" key="1">
    <source>
        <dbReference type="HAMAP-Rule" id="MF_01660"/>
    </source>
</evidence>
<reference evidence="2 3" key="1">
    <citation type="submission" date="2016-03" db="EMBL/GenBank/DDBJ databases">
        <title>Genome sequence of Providencia stuartii strain, isolated from the salivary glands of larval Lucilia sericata.</title>
        <authorList>
            <person name="Yuan Y."/>
            <person name="Zhang Y."/>
            <person name="Fu S."/>
            <person name="Crippen T.L."/>
            <person name="Visi D."/>
            <person name="Benbow M.E."/>
            <person name="Allen M."/>
            <person name="Tomberlin J.K."/>
            <person name="Sze S.-H."/>
            <person name="Tarone A.M."/>
        </authorList>
    </citation>
    <scope>NUCLEOTIDE SEQUENCE [LARGE SCALE GENOMIC DNA]</scope>
    <source>
        <strain evidence="2 3">Crippen</strain>
    </source>
</reference>
<keyword evidence="1" id="KW-0474">Menaquinone biosynthesis</keyword>
<evidence type="ECO:0000313" key="3">
    <source>
        <dbReference type="Proteomes" id="UP000179588"/>
    </source>
</evidence>
<dbReference type="GO" id="GO:0009234">
    <property type="term" value="P:menaquinone biosynthetic process"/>
    <property type="evidence" value="ECO:0007669"/>
    <property type="project" value="UniProtKB-UniRule"/>
</dbReference>
<dbReference type="PANTHER" id="PTHR42916">
    <property type="entry name" value="2-SUCCINYL-5-ENOLPYRUVYL-6-HYDROXY-3-CYCLOHEXENE-1-CARBOXYLATE SYNTHASE"/>
    <property type="match status" value="1"/>
</dbReference>
<dbReference type="EMBL" id="LVIE01000190">
    <property type="protein sequence ID" value="OHT23273.1"/>
    <property type="molecule type" value="Genomic_DNA"/>
</dbReference>
<dbReference type="RefSeq" id="WP_070929244.1">
    <property type="nucleotide sequence ID" value="NZ_CANMXG010000001.1"/>
</dbReference>
<proteinExistence type="inferred from homology"/>
<dbReference type="InterPro" id="IPR022485">
    <property type="entry name" value="SHCHC_synthase_MenH"/>
</dbReference>
<organism evidence="2 3">
    <name type="scientific">Providencia stuartii</name>
    <dbReference type="NCBI Taxonomy" id="588"/>
    <lineage>
        <taxon>Bacteria</taxon>
        <taxon>Pseudomonadati</taxon>
        <taxon>Pseudomonadota</taxon>
        <taxon>Gammaproteobacteria</taxon>
        <taxon>Enterobacterales</taxon>
        <taxon>Morganellaceae</taxon>
        <taxon>Providencia</taxon>
    </lineage>
</organism>
<dbReference type="UniPathway" id="UPA00079"/>
<dbReference type="Gene3D" id="3.40.50.1820">
    <property type="entry name" value="alpha/beta hydrolase"/>
    <property type="match status" value="1"/>
</dbReference>
<dbReference type="Pfam" id="PF00561">
    <property type="entry name" value="Abhydrolase_1"/>
    <property type="match status" value="1"/>
</dbReference>
<protein>
    <recommendedName>
        <fullName evidence="1">2-succinyl-6-hydroxy-2,4-cyclohexadiene-1-carboxylate synthase</fullName>
        <shortName evidence="1">SHCHC synthase</shortName>
        <ecNumber evidence="1">4.2.99.20</ecNumber>
    </recommendedName>
</protein>
<keyword evidence="1" id="KW-0456">Lyase</keyword>
<gene>
    <name evidence="1" type="primary">menH</name>
    <name evidence="2" type="ORF">A3Q29_07590</name>
</gene>
<dbReference type="UniPathway" id="UPA01057">
    <property type="reaction ID" value="UER00900"/>
</dbReference>
<name>A0A1S1HPQ0_PROST</name>
<comment type="pathway">
    <text evidence="1">Quinol/quinone metabolism; menaquinone biosynthesis.</text>
</comment>
<evidence type="ECO:0000313" key="2">
    <source>
        <dbReference type="EMBL" id="OHT23273.1"/>
    </source>
</evidence>
<accession>A0A1S1HPQ0</accession>